<organism evidence="10 11">
    <name type="scientific">Allokutzneria oryzae</name>
    <dbReference type="NCBI Taxonomy" id="1378989"/>
    <lineage>
        <taxon>Bacteria</taxon>
        <taxon>Bacillati</taxon>
        <taxon>Actinomycetota</taxon>
        <taxon>Actinomycetes</taxon>
        <taxon>Pseudonocardiales</taxon>
        <taxon>Pseudonocardiaceae</taxon>
        <taxon>Allokutzneria</taxon>
    </lineage>
</organism>
<dbReference type="EC" id="2.7.11.1" evidence="1"/>
<evidence type="ECO:0000256" key="6">
    <source>
        <dbReference type="ARBA" id="ARBA00022840"/>
    </source>
</evidence>
<feature type="binding site" evidence="7">
    <location>
        <position position="47"/>
    </location>
    <ligand>
        <name>ATP</name>
        <dbReference type="ChEBI" id="CHEBI:30616"/>
    </ligand>
</feature>
<feature type="domain" description="Protein kinase" evidence="9">
    <location>
        <begin position="18"/>
        <end position="272"/>
    </location>
</feature>
<dbReference type="PANTHER" id="PTHR43289:SF6">
    <property type="entry name" value="SERINE_THREONINE-PROTEIN KINASE NEKL-3"/>
    <property type="match status" value="1"/>
</dbReference>
<dbReference type="PROSITE" id="PS00108">
    <property type="entry name" value="PROTEIN_KINASE_ST"/>
    <property type="match status" value="1"/>
</dbReference>
<keyword evidence="11" id="KW-1185">Reference proteome</keyword>
<dbReference type="SMART" id="SM00220">
    <property type="entry name" value="S_TKc"/>
    <property type="match status" value="1"/>
</dbReference>
<feature type="region of interest" description="Disordered" evidence="8">
    <location>
        <begin position="356"/>
        <end position="458"/>
    </location>
</feature>
<gene>
    <name evidence="10" type="ORF">ACFFQA_07280</name>
</gene>
<evidence type="ECO:0000256" key="1">
    <source>
        <dbReference type="ARBA" id="ARBA00012513"/>
    </source>
</evidence>
<evidence type="ECO:0000256" key="5">
    <source>
        <dbReference type="ARBA" id="ARBA00022777"/>
    </source>
</evidence>
<evidence type="ECO:0000259" key="9">
    <source>
        <dbReference type="PROSITE" id="PS50011"/>
    </source>
</evidence>
<protein>
    <recommendedName>
        <fullName evidence="1">non-specific serine/threonine protein kinase</fullName>
        <ecNumber evidence="1">2.7.11.1</ecNumber>
    </recommendedName>
</protein>
<evidence type="ECO:0000313" key="10">
    <source>
        <dbReference type="EMBL" id="MFB9903735.1"/>
    </source>
</evidence>
<proteinExistence type="predicted"/>
<dbReference type="PROSITE" id="PS50011">
    <property type="entry name" value="PROTEIN_KINASE_DOM"/>
    <property type="match status" value="1"/>
</dbReference>
<dbReference type="InterPro" id="IPR011009">
    <property type="entry name" value="Kinase-like_dom_sf"/>
</dbReference>
<evidence type="ECO:0000256" key="2">
    <source>
        <dbReference type="ARBA" id="ARBA00022527"/>
    </source>
</evidence>
<dbReference type="RefSeq" id="WP_377850891.1">
    <property type="nucleotide sequence ID" value="NZ_JBHLZU010000006.1"/>
</dbReference>
<keyword evidence="5 10" id="KW-0418">Kinase</keyword>
<dbReference type="PROSITE" id="PS00107">
    <property type="entry name" value="PROTEIN_KINASE_ATP"/>
    <property type="match status" value="1"/>
</dbReference>
<dbReference type="EMBL" id="JBHLZU010000006">
    <property type="protein sequence ID" value="MFB9903735.1"/>
    <property type="molecule type" value="Genomic_DNA"/>
</dbReference>
<feature type="compositionally biased region" description="Low complexity" evidence="8">
    <location>
        <begin position="399"/>
        <end position="438"/>
    </location>
</feature>
<evidence type="ECO:0000313" key="11">
    <source>
        <dbReference type="Proteomes" id="UP001589693"/>
    </source>
</evidence>
<keyword evidence="4 7" id="KW-0547">Nucleotide-binding</keyword>
<dbReference type="Gene3D" id="3.30.200.20">
    <property type="entry name" value="Phosphorylase Kinase, domain 1"/>
    <property type="match status" value="1"/>
</dbReference>
<reference evidence="10 11" key="1">
    <citation type="submission" date="2024-09" db="EMBL/GenBank/DDBJ databases">
        <authorList>
            <person name="Sun Q."/>
            <person name="Mori K."/>
        </authorList>
    </citation>
    <scope>NUCLEOTIDE SEQUENCE [LARGE SCALE GENOMIC DNA]</scope>
    <source>
        <strain evidence="10 11">TBRC 7907</strain>
    </source>
</reference>
<dbReference type="Gene3D" id="1.10.510.10">
    <property type="entry name" value="Transferase(Phosphotransferase) domain 1"/>
    <property type="match status" value="1"/>
</dbReference>
<dbReference type="CDD" id="cd14014">
    <property type="entry name" value="STKc_PknB_like"/>
    <property type="match status" value="1"/>
</dbReference>
<dbReference type="PANTHER" id="PTHR43289">
    <property type="entry name" value="MITOGEN-ACTIVATED PROTEIN KINASE KINASE KINASE 20-RELATED"/>
    <property type="match status" value="1"/>
</dbReference>
<dbReference type="InterPro" id="IPR008271">
    <property type="entry name" value="Ser/Thr_kinase_AS"/>
</dbReference>
<evidence type="ECO:0000256" key="4">
    <source>
        <dbReference type="ARBA" id="ARBA00022741"/>
    </source>
</evidence>
<dbReference type="InterPro" id="IPR000719">
    <property type="entry name" value="Prot_kinase_dom"/>
</dbReference>
<accession>A0ABV5ZTN4</accession>
<sequence length="458" mass="47394">MTSTEPDDDQGRLLGGRYRLGDLIGRGGMGSVWSAVDEMLRRDVAVKEVTAPAWVSDDERRSLAERTMREARAAARISHPNVVTVYDVVDEDGRPWIVMELVRARSLAQVVEQDGALPPSRVAAIALQVFAALSAAHEHGILHRDVKPGNVLVHDTGRTVLTDFGIATVQGDASLTVSGMLVGAPGYIAPERARGLEVGSASDLWSLAATMYAAVEGKPPFDRTGALPTLTAVLTEDPEPMVKAGPLRPLIEAMLRKEPEERPAPAEVEAVLRRVALGDLGEDEAATVLVSAGTGATASLVKGEPTRVQPALKAAAAASAPWYRGTSAKVAAGVGVAVLTAGAALAVAVLLDRPDPPGTGGVGGEQPVHVPSSVPLVSGEETTTSRRGRSHTVLPPPVSSTTAEHPTTTHTTHPTTTTPSKPTTTTPTKTQGPTSSSQPPDPGGEGGGGRSGPGEIFP</sequence>
<keyword evidence="3 10" id="KW-0808">Transferase</keyword>
<dbReference type="GO" id="GO:0004674">
    <property type="term" value="F:protein serine/threonine kinase activity"/>
    <property type="evidence" value="ECO:0007669"/>
    <property type="project" value="UniProtKB-EC"/>
</dbReference>
<feature type="compositionally biased region" description="Gly residues" evidence="8">
    <location>
        <begin position="443"/>
        <end position="452"/>
    </location>
</feature>
<evidence type="ECO:0000256" key="8">
    <source>
        <dbReference type="SAM" id="MobiDB-lite"/>
    </source>
</evidence>
<evidence type="ECO:0000256" key="3">
    <source>
        <dbReference type="ARBA" id="ARBA00022679"/>
    </source>
</evidence>
<dbReference type="Pfam" id="PF00069">
    <property type="entry name" value="Pkinase"/>
    <property type="match status" value="1"/>
</dbReference>
<keyword evidence="2" id="KW-0723">Serine/threonine-protein kinase</keyword>
<feature type="compositionally biased region" description="Low complexity" evidence="8">
    <location>
        <begin position="367"/>
        <end position="378"/>
    </location>
</feature>
<keyword evidence="6 7" id="KW-0067">ATP-binding</keyword>
<dbReference type="Proteomes" id="UP001589693">
    <property type="component" value="Unassembled WGS sequence"/>
</dbReference>
<evidence type="ECO:0000256" key="7">
    <source>
        <dbReference type="PROSITE-ProRule" id="PRU10141"/>
    </source>
</evidence>
<dbReference type="InterPro" id="IPR017441">
    <property type="entry name" value="Protein_kinase_ATP_BS"/>
</dbReference>
<comment type="caution">
    <text evidence="10">The sequence shown here is derived from an EMBL/GenBank/DDBJ whole genome shotgun (WGS) entry which is preliminary data.</text>
</comment>
<name>A0ABV5ZTN4_9PSEU</name>
<dbReference type="SUPFAM" id="SSF56112">
    <property type="entry name" value="Protein kinase-like (PK-like)"/>
    <property type="match status" value="1"/>
</dbReference>